<reference evidence="1" key="1">
    <citation type="submission" date="2023-04" db="EMBL/GenBank/DDBJ databases">
        <title>Genomic characterization of avipoxvirus isolates from Andean condor (Vultur gryphus).</title>
        <authorList>
            <person name="Butt S.L."/>
            <person name="Do Nascimento G.M."/>
            <person name="Tripathy D.N."/>
            <person name="Diel D.G."/>
        </authorList>
    </citation>
    <scope>NUCLEOTIDE SEQUENCE</scope>
    <source>
        <strain evidence="1">CDPV99</strain>
    </source>
</reference>
<dbReference type="EMBL" id="OQ865376">
    <property type="protein sequence ID" value="WHV01197.1"/>
    <property type="molecule type" value="Genomic_DNA"/>
</dbReference>
<accession>A0AAT9UNL0</accession>
<organism evidence="1">
    <name type="scientific">Condorpox virus</name>
    <dbReference type="NCBI Taxonomy" id="3049970"/>
    <lineage>
        <taxon>Viruses</taxon>
        <taxon>Varidnaviria</taxon>
        <taxon>Bamfordvirae</taxon>
        <taxon>Nucleocytoviricota</taxon>
        <taxon>Pokkesviricetes</taxon>
        <taxon>Chitovirales</taxon>
        <taxon>Poxviridae</taxon>
        <taxon>Chordopoxvirinae</taxon>
        <taxon>Avipoxvirus</taxon>
    </lineage>
</organism>
<sequence length="197" mass="22502">MNKRRYEVYLLLFSQLLYLSFCGSPTCSEWCCEQGKQYEQLKYQHESCSFGCRLYNAKDIICKICNNCTLDSYSPAVGLYSNFLKECLSKCTPMPREGCKGECCEHLKMIKHQRQSNPNSCCDDIPMQDINTIANGNPISCKKSLDSCGTKGYLFLMPNNHSVCAASSSRHWDIGYKFNHQECNPISFKFNPKELKG</sequence>
<name>A0AAT9UNL0_9POXV</name>
<protein>
    <submittedName>
        <fullName evidence="1">Viral CC-type chemokine</fullName>
    </submittedName>
</protein>
<dbReference type="Pfam" id="PF17614">
    <property type="entry name" value="FPV060"/>
    <property type="match status" value="1"/>
</dbReference>
<gene>
    <name evidence="1" type="ORF">CDPV99-081</name>
</gene>
<proteinExistence type="predicted"/>
<dbReference type="InterPro" id="IPR020343">
    <property type="entry name" value="Chemokine_CC_FPV060"/>
</dbReference>
<evidence type="ECO:0000313" key="1">
    <source>
        <dbReference type="EMBL" id="WHV01197.1"/>
    </source>
</evidence>